<dbReference type="AlphaFoldDB" id="A0A7W7Q137"/>
<keyword evidence="3" id="KW-0472">Membrane</keyword>
<proteinExistence type="predicted"/>
<feature type="domain" description="Putative zinc-finger" evidence="4">
    <location>
        <begin position="8"/>
        <end position="38"/>
    </location>
</feature>
<evidence type="ECO:0000313" key="5">
    <source>
        <dbReference type="EMBL" id="MBB4905002.1"/>
    </source>
</evidence>
<evidence type="ECO:0000256" key="3">
    <source>
        <dbReference type="SAM" id="Phobius"/>
    </source>
</evidence>
<dbReference type="InterPro" id="IPR041916">
    <property type="entry name" value="Anti_sigma_zinc_sf"/>
</dbReference>
<gene>
    <name evidence="5" type="ORF">FHR82_001212</name>
</gene>
<dbReference type="RefSeq" id="WP_184809163.1">
    <property type="nucleotide sequence ID" value="NZ_JACHJQ010000001.1"/>
</dbReference>
<organism evidence="5 6">
    <name type="scientific">Actinophytocola algeriensis</name>
    <dbReference type="NCBI Taxonomy" id="1768010"/>
    <lineage>
        <taxon>Bacteria</taxon>
        <taxon>Bacillati</taxon>
        <taxon>Actinomycetota</taxon>
        <taxon>Actinomycetes</taxon>
        <taxon>Pseudonocardiales</taxon>
        <taxon>Pseudonocardiaceae</taxon>
    </lineage>
</organism>
<protein>
    <recommendedName>
        <fullName evidence="4">Putative zinc-finger domain-containing protein</fullName>
    </recommendedName>
</protein>
<dbReference type="Pfam" id="PF13490">
    <property type="entry name" value="zf-HC2"/>
    <property type="match status" value="1"/>
</dbReference>
<keyword evidence="6" id="KW-1185">Reference proteome</keyword>
<keyword evidence="3" id="KW-0812">Transmembrane</keyword>
<keyword evidence="2" id="KW-0804">Transcription</keyword>
<dbReference type="Proteomes" id="UP000520767">
    <property type="component" value="Unassembled WGS sequence"/>
</dbReference>
<keyword evidence="3" id="KW-1133">Transmembrane helix</keyword>
<reference evidence="5 6" key="1">
    <citation type="submission" date="2020-08" db="EMBL/GenBank/DDBJ databases">
        <title>Genomic Encyclopedia of Type Strains, Phase III (KMG-III): the genomes of soil and plant-associated and newly described type strains.</title>
        <authorList>
            <person name="Whitman W."/>
        </authorList>
    </citation>
    <scope>NUCLEOTIDE SEQUENCE [LARGE SCALE GENOMIC DNA]</scope>
    <source>
        <strain evidence="5 6">CECT 8960</strain>
    </source>
</reference>
<sequence>MSGPVHDRAQLGAYALGALDPVEARQVHQHLATCMDCQREVNELMMIRRALDQVPPEAFIDGPPEDGDLLLRRTIRQVRVAAPPRRRMSAGLAVAAAVAVAVALGGGILLGRETVSDPPVAQQPPTSTLPSNARLAEATDSQTGTTMNVALEPRKGWVWVNANVKGLAEGLRCEMYVVTNDGDDILAGGWLVSKDGSTNGTDLEGTALIPPDQVKAIEIRTQDGQTMVSVPL</sequence>
<accession>A0A7W7Q137</accession>
<dbReference type="InterPro" id="IPR027383">
    <property type="entry name" value="Znf_put"/>
</dbReference>
<evidence type="ECO:0000313" key="6">
    <source>
        <dbReference type="Proteomes" id="UP000520767"/>
    </source>
</evidence>
<evidence type="ECO:0000256" key="2">
    <source>
        <dbReference type="ARBA" id="ARBA00023163"/>
    </source>
</evidence>
<keyword evidence="1" id="KW-0805">Transcription regulation</keyword>
<feature type="transmembrane region" description="Helical" evidence="3">
    <location>
        <begin position="89"/>
        <end position="110"/>
    </location>
</feature>
<name>A0A7W7Q137_9PSEU</name>
<evidence type="ECO:0000256" key="1">
    <source>
        <dbReference type="ARBA" id="ARBA00023015"/>
    </source>
</evidence>
<comment type="caution">
    <text evidence="5">The sequence shown here is derived from an EMBL/GenBank/DDBJ whole genome shotgun (WGS) entry which is preliminary data.</text>
</comment>
<dbReference type="EMBL" id="JACHJQ010000001">
    <property type="protein sequence ID" value="MBB4905002.1"/>
    <property type="molecule type" value="Genomic_DNA"/>
</dbReference>
<evidence type="ECO:0000259" key="4">
    <source>
        <dbReference type="Pfam" id="PF13490"/>
    </source>
</evidence>
<dbReference type="Gene3D" id="1.10.10.1320">
    <property type="entry name" value="Anti-sigma factor, zinc-finger domain"/>
    <property type="match status" value="1"/>
</dbReference>